<gene>
    <name evidence="2" type="ORF">LY56_03022</name>
</gene>
<dbReference type="AlphaFoldDB" id="A0A2W7QB58"/>
<protein>
    <submittedName>
        <fullName evidence="2">Uncharacterized protein DUF115</fullName>
    </submittedName>
</protein>
<keyword evidence="3" id="KW-1185">Reference proteome</keyword>
<sequence length="893" mass="99792">MPAKNKSSKPRSAMQMVVLRFREKGFAATVRASVRHVLRAVLTRLEVKDYGENANLQVLRSDFALNAQAAARRGDWHNAGLFWQKELGSPAQPYIGLSEAAAAQGDMARADAILRDSLTQLPDNALLLEAYCQLALKTKRWGEVTRRWQMIEDSGCLIDPKLKPPIVEAFLQIGDLDRAAALVADMRPALAETSSFLRVDALLAEAREEWMIAADLWLQRGKLAKGVAQVASYERSVRALIRANDLDRAEEQTQTLVRKFPKTIKYAKLHAEVAIAQDAWAVALERWQAVEALDPAEAGAMPSAWIFQIGVDAASKRTEAIRIARLRATGMLALASTIQTIEEASALVLARRARKYYPDKVKAMVATVLAANARHSAAIWWQRRLMASSRNPKIYYPQIIESMLESSRLDDCAAVLAEYEAAYGRDNLWLRGMVETRYRQGDLVGMRDVMQAAVTTKLKVNFKSVKVMLWLLTIIRMHPHPHTFLPEEIHDLVLRTAALYDSQFLANSIAMLLDPARGDSAVGGYVSQIEAARNGDVEIDYVEREEMLQFLMQRRDWNQVQALLDLPLPEDLTHHNAKKAWKIFSMKIDLLLGQADRSGAETAALAFVKQLGSLGLDGYAMQITPSILFRLPFSVSVIDVLLAIAEKIRYTLMVERLSTWKNRYGSFETKKIINIAKRKRCFVIGNAPSLANLPLHYLENEDIFCVNRGMRATALSLPNPKYLVIGDPLVFKSHKLELLNDAMLVDEIFIGSNCLWRLNPEIPLIPYGTSGLKLSLSPFSPAPLHFHRGETVVALATQIAYCMGYEDIYVIGVDLDYSGPNTHFFGGGQKEKERLQGHRPGGAGADITNYAFRNMNIVFEGSGCRIYNAGRGGKLDSIPRVTFEDLFDHKEIA</sequence>
<evidence type="ECO:0000313" key="3">
    <source>
        <dbReference type="Proteomes" id="UP000249364"/>
    </source>
</evidence>
<evidence type="ECO:0000313" key="2">
    <source>
        <dbReference type="EMBL" id="PZX38319.1"/>
    </source>
</evidence>
<dbReference type="Proteomes" id="UP000249364">
    <property type="component" value="Unassembled WGS sequence"/>
</dbReference>
<reference evidence="2 3" key="1">
    <citation type="submission" date="2018-06" db="EMBL/GenBank/DDBJ databases">
        <title>Genomic Encyclopedia of Archaeal and Bacterial Type Strains, Phase II (KMG-II): from individual species to whole genera.</title>
        <authorList>
            <person name="Goeker M."/>
        </authorList>
    </citation>
    <scope>NUCLEOTIDE SEQUENCE [LARGE SCALE GENOMIC DNA]</scope>
    <source>
        <strain evidence="2 3">DSM 13087</strain>
    </source>
</reference>
<organism evidence="2 3">
    <name type="scientific">Roseinatronobacter thiooxidans</name>
    <dbReference type="NCBI Taxonomy" id="121821"/>
    <lineage>
        <taxon>Bacteria</taxon>
        <taxon>Pseudomonadati</taxon>
        <taxon>Pseudomonadota</taxon>
        <taxon>Alphaproteobacteria</taxon>
        <taxon>Rhodobacterales</taxon>
        <taxon>Paracoccaceae</taxon>
        <taxon>Roseinatronobacter</taxon>
    </lineage>
</organism>
<feature type="domain" description="6-hydroxymethylpterin diphosphokinase MptE-like" evidence="1">
    <location>
        <begin position="668"/>
        <end position="818"/>
    </location>
</feature>
<dbReference type="EMBL" id="QKZQ01000017">
    <property type="protein sequence ID" value="PZX38319.1"/>
    <property type="molecule type" value="Genomic_DNA"/>
</dbReference>
<name>A0A2W7QB58_9RHOB</name>
<comment type="caution">
    <text evidence="2">The sequence shown here is derived from an EMBL/GenBank/DDBJ whole genome shotgun (WGS) entry which is preliminary data.</text>
</comment>
<dbReference type="InterPro" id="IPR002826">
    <property type="entry name" value="MptE-like"/>
</dbReference>
<evidence type="ECO:0000259" key="1">
    <source>
        <dbReference type="Pfam" id="PF01973"/>
    </source>
</evidence>
<proteinExistence type="predicted"/>
<dbReference type="Pfam" id="PF01973">
    <property type="entry name" value="MptE-like"/>
    <property type="match status" value="1"/>
</dbReference>
<dbReference type="Gene3D" id="3.90.1480.10">
    <property type="entry name" value="Alpha-2,3-sialyltransferase"/>
    <property type="match status" value="2"/>
</dbReference>
<accession>A0A2W7QB58</accession>
<dbReference type="OrthoDB" id="5148555at2"/>